<dbReference type="RefSeq" id="WP_072943130.1">
    <property type="nucleotide sequence ID" value="NZ_FQWO01000005.1"/>
</dbReference>
<dbReference type="EMBL" id="FQWO01000005">
    <property type="protein sequence ID" value="SHG93464.1"/>
    <property type="molecule type" value="Genomic_DNA"/>
</dbReference>
<name>A0A1M5NV57_9FLAO</name>
<dbReference type="EMBL" id="PVUB01000005">
    <property type="protein sequence ID" value="PRZ23410.1"/>
    <property type="molecule type" value="Genomic_DNA"/>
</dbReference>
<reference evidence="3" key="1">
    <citation type="submission" date="2016-11" db="EMBL/GenBank/DDBJ databases">
        <authorList>
            <person name="Jaros S."/>
            <person name="Januszkiewicz K."/>
            <person name="Wedrychowicz H."/>
        </authorList>
    </citation>
    <scope>NUCLEOTIDE SEQUENCE [LARGE SCALE GENOMIC DNA]</scope>
    <source>
        <strain evidence="3">DSM 19729</strain>
    </source>
</reference>
<dbReference type="STRING" id="280093.SAMN05443373_105132"/>
<evidence type="ECO:0000313" key="3">
    <source>
        <dbReference type="EMBL" id="SHG93464.1"/>
    </source>
</evidence>
<dbReference type="OrthoDB" id="1360310at2"/>
<evidence type="ECO:0000313" key="4">
    <source>
        <dbReference type="Proteomes" id="UP000184384"/>
    </source>
</evidence>
<keyword evidence="5" id="KW-1185">Reference proteome</keyword>
<sequence length="159" mass="18530">MERNINKDLKLRQLDDEKLTKIHKEDLGLKIPEDYFSQSKNEILNKLTKKKETRGFHFYRKRAVLTIAAAMALFFSLKIYKQYSYSKMNQIPMTVSDTIDRLEGGSSFSTLSDTNSKEGEDNLNTNKLMIKEGDILVKSLFIEDSEIDQFIINYMLEDL</sequence>
<evidence type="ECO:0000256" key="1">
    <source>
        <dbReference type="SAM" id="Phobius"/>
    </source>
</evidence>
<dbReference type="AlphaFoldDB" id="A0A1M5NV57"/>
<organism evidence="3 4">
    <name type="scientific">Flavobacterium granuli</name>
    <dbReference type="NCBI Taxonomy" id="280093"/>
    <lineage>
        <taxon>Bacteria</taxon>
        <taxon>Pseudomonadati</taxon>
        <taxon>Bacteroidota</taxon>
        <taxon>Flavobacteriia</taxon>
        <taxon>Flavobacteriales</taxon>
        <taxon>Flavobacteriaceae</taxon>
        <taxon>Flavobacterium</taxon>
    </lineage>
</organism>
<evidence type="ECO:0000313" key="2">
    <source>
        <dbReference type="EMBL" id="PRZ23410.1"/>
    </source>
</evidence>
<reference evidence="4" key="2">
    <citation type="submission" date="2016-11" db="EMBL/GenBank/DDBJ databases">
        <authorList>
            <person name="Varghese N."/>
            <person name="Submissions S."/>
        </authorList>
    </citation>
    <scope>NUCLEOTIDE SEQUENCE [LARGE SCALE GENOMIC DNA]</scope>
    <source>
        <strain evidence="4">DSM 19729</strain>
    </source>
</reference>
<dbReference type="Proteomes" id="UP000237771">
    <property type="component" value="Unassembled WGS sequence"/>
</dbReference>
<evidence type="ECO:0000313" key="5">
    <source>
        <dbReference type="Proteomes" id="UP000237771"/>
    </source>
</evidence>
<keyword evidence="1" id="KW-1133">Transmembrane helix</keyword>
<keyword evidence="1" id="KW-0472">Membrane</keyword>
<reference evidence="2 5" key="3">
    <citation type="submission" date="2018-03" db="EMBL/GenBank/DDBJ databases">
        <title>Genomic Encyclopedia of Archaeal and Bacterial Type Strains, Phase II (KMG-II): from individual species to whole genera.</title>
        <authorList>
            <person name="Goeker M."/>
        </authorList>
    </citation>
    <scope>NUCLEOTIDE SEQUENCE [LARGE SCALE GENOMIC DNA]</scope>
    <source>
        <strain evidence="2 5">DSM 17797</strain>
    </source>
</reference>
<proteinExistence type="predicted"/>
<feature type="transmembrane region" description="Helical" evidence="1">
    <location>
        <begin position="63"/>
        <end position="80"/>
    </location>
</feature>
<dbReference type="Proteomes" id="UP000184384">
    <property type="component" value="Unassembled WGS sequence"/>
</dbReference>
<accession>A0A1M5NV57</accession>
<keyword evidence="1" id="KW-0812">Transmembrane</keyword>
<gene>
    <name evidence="2" type="ORF">BC624_105132</name>
    <name evidence="3" type="ORF">SAMN05443373_105132</name>
</gene>
<protein>
    <submittedName>
        <fullName evidence="3">Uncharacterized protein</fullName>
    </submittedName>
</protein>